<evidence type="ECO:0000313" key="2">
    <source>
        <dbReference type="EMBL" id="THH11928.1"/>
    </source>
</evidence>
<dbReference type="AlphaFoldDB" id="A0A4S4LKK8"/>
<dbReference type="Proteomes" id="UP000308199">
    <property type="component" value="Unassembled WGS sequence"/>
</dbReference>
<evidence type="ECO:0000313" key="3">
    <source>
        <dbReference type="Proteomes" id="UP000308199"/>
    </source>
</evidence>
<feature type="region of interest" description="Disordered" evidence="1">
    <location>
        <begin position="1"/>
        <end position="21"/>
    </location>
</feature>
<proteinExistence type="predicted"/>
<gene>
    <name evidence="2" type="ORF">EW145_g333</name>
</gene>
<feature type="region of interest" description="Disordered" evidence="1">
    <location>
        <begin position="203"/>
        <end position="224"/>
    </location>
</feature>
<dbReference type="EMBL" id="SGPK01000006">
    <property type="protein sequence ID" value="THH11928.1"/>
    <property type="molecule type" value="Genomic_DNA"/>
</dbReference>
<comment type="caution">
    <text evidence="2">The sequence shown here is derived from an EMBL/GenBank/DDBJ whole genome shotgun (WGS) entry which is preliminary data.</text>
</comment>
<reference evidence="2 3" key="1">
    <citation type="submission" date="2019-02" db="EMBL/GenBank/DDBJ databases">
        <title>Genome sequencing of the rare red list fungi Phellinidium pouzarii.</title>
        <authorList>
            <person name="Buettner E."/>
            <person name="Kellner H."/>
        </authorList>
    </citation>
    <scope>NUCLEOTIDE SEQUENCE [LARGE SCALE GENOMIC DNA]</scope>
    <source>
        <strain evidence="2 3">DSM 108285</strain>
    </source>
</reference>
<keyword evidence="3" id="KW-1185">Reference proteome</keyword>
<feature type="compositionally biased region" description="Basic and acidic residues" evidence="1">
    <location>
        <begin position="421"/>
        <end position="450"/>
    </location>
</feature>
<feature type="region of interest" description="Disordered" evidence="1">
    <location>
        <begin position="360"/>
        <end position="480"/>
    </location>
</feature>
<feature type="compositionally biased region" description="Polar residues" evidence="1">
    <location>
        <begin position="470"/>
        <end position="480"/>
    </location>
</feature>
<protein>
    <submittedName>
        <fullName evidence="2">Uncharacterized protein</fullName>
    </submittedName>
</protein>
<name>A0A4S4LKK8_9AGAM</name>
<organism evidence="2 3">
    <name type="scientific">Phellinidium pouzarii</name>
    <dbReference type="NCBI Taxonomy" id="167371"/>
    <lineage>
        <taxon>Eukaryota</taxon>
        <taxon>Fungi</taxon>
        <taxon>Dikarya</taxon>
        <taxon>Basidiomycota</taxon>
        <taxon>Agaricomycotina</taxon>
        <taxon>Agaricomycetes</taxon>
        <taxon>Hymenochaetales</taxon>
        <taxon>Hymenochaetaceae</taxon>
        <taxon>Phellinidium</taxon>
    </lineage>
</organism>
<sequence length="480" mass="53333">MKEHYSTNRMPTRFPSDATVADSFESPSELGYTLDYNKYHRSPMLSRTAEEGMRSRIRSQSLAEQTQHVCSLSCQHQSSHFPLATTQKVQRPHIKKDMYTSGEANCASLYPNYSEGSQDSQRRRAEYNVRPANARSRNPMLASPLQPRAGVSHRENVPRSAPMSHPEKGSLAFVLNTSNREETPQLRSEISDNEARLSQLAPFSRISPHSPYADNGQYPSNRSTSQHHLLDSAYQYSNLGFLTPSTSHYPGQARLPRKVPIAISMKEKRNRDMSGVVYQPESLSESHHYRQDARAMHASISSPMIRHASQTSTRGLAAGEFRQRRSESVQSEFSPQPELAAATMSTISPEALHMPLIKRKATSPPTSSAENCLDLEDAPKAKKRSHRCLTEEVDSEPEISSIEDSGKLPYGKKPGSLVTHAGEHDISDLDTGKDMESTKATHISENHSVDATDNVNDGAGQEMIPPASEVRSSYATRSRS</sequence>
<accession>A0A4S4LKK8</accession>
<feature type="region of interest" description="Disordered" evidence="1">
    <location>
        <begin position="132"/>
        <end position="169"/>
    </location>
</feature>
<evidence type="ECO:0000256" key="1">
    <source>
        <dbReference type="SAM" id="MobiDB-lite"/>
    </source>
</evidence>